<keyword evidence="2" id="KW-0808">Transferase</keyword>
<dbReference type="PANTHER" id="PTHR45947">
    <property type="entry name" value="SULFOQUINOVOSYL TRANSFERASE SQD2"/>
    <property type="match status" value="1"/>
</dbReference>
<dbReference type="CDD" id="cd03801">
    <property type="entry name" value="GT4_PimA-like"/>
    <property type="match status" value="1"/>
</dbReference>
<accession>A0A512BIH9</accession>
<dbReference type="RefSeq" id="WP_147205889.1">
    <property type="nucleotide sequence ID" value="NZ_BJYT01000028.1"/>
</dbReference>
<dbReference type="Gene3D" id="3.40.50.2000">
    <property type="entry name" value="Glycogen Phosphorylase B"/>
    <property type="match status" value="2"/>
</dbReference>
<dbReference type="PANTHER" id="PTHR45947:SF14">
    <property type="entry name" value="SLL1723 PROTEIN"/>
    <property type="match status" value="1"/>
</dbReference>
<dbReference type="AlphaFoldDB" id="A0A512BIH9"/>
<proteinExistence type="predicted"/>
<evidence type="ECO:0000259" key="1">
    <source>
        <dbReference type="Pfam" id="PF00534"/>
    </source>
</evidence>
<gene>
    <name evidence="2" type="ORF">SAE01_42700</name>
</gene>
<dbReference type="InterPro" id="IPR001296">
    <property type="entry name" value="Glyco_trans_1"/>
</dbReference>
<comment type="caution">
    <text evidence="2">The sequence shown here is derived from an EMBL/GenBank/DDBJ whole genome shotgun (WGS) entry which is preliminary data.</text>
</comment>
<dbReference type="Proteomes" id="UP000321513">
    <property type="component" value="Unassembled WGS sequence"/>
</dbReference>
<name>A0A512BIH9_9BACT</name>
<dbReference type="GO" id="GO:0016757">
    <property type="term" value="F:glycosyltransferase activity"/>
    <property type="evidence" value="ECO:0007669"/>
    <property type="project" value="InterPro"/>
</dbReference>
<dbReference type="Pfam" id="PF00534">
    <property type="entry name" value="Glycos_transf_1"/>
    <property type="match status" value="1"/>
</dbReference>
<dbReference type="OrthoDB" id="9806653at2"/>
<feature type="domain" description="Glycosyl transferase family 1" evidence="1">
    <location>
        <begin position="202"/>
        <end position="372"/>
    </location>
</feature>
<reference evidence="2 3" key="1">
    <citation type="submission" date="2019-07" db="EMBL/GenBank/DDBJ databases">
        <title>Whole genome shotgun sequence of Segetibacter aerophilus NBRC 106135.</title>
        <authorList>
            <person name="Hosoyama A."/>
            <person name="Uohara A."/>
            <person name="Ohji S."/>
            <person name="Ichikawa N."/>
        </authorList>
    </citation>
    <scope>NUCLEOTIDE SEQUENCE [LARGE SCALE GENOMIC DNA]</scope>
    <source>
        <strain evidence="2 3">NBRC 106135</strain>
    </source>
</reference>
<dbReference type="EMBL" id="BJYT01000028">
    <property type="protein sequence ID" value="GEO11774.1"/>
    <property type="molecule type" value="Genomic_DNA"/>
</dbReference>
<protein>
    <submittedName>
        <fullName evidence="2">Glycosyl transferase</fullName>
    </submittedName>
</protein>
<dbReference type="SUPFAM" id="SSF53756">
    <property type="entry name" value="UDP-Glycosyltransferase/glycogen phosphorylase"/>
    <property type="match status" value="1"/>
</dbReference>
<sequence length="408" mass="45284">MERRKLKIALVSQEYPPETARGGIGSQTYMKAKGLSALGHQVFVISRSDTDRYEKIDGDICVIRIPGMEDYMYEMTDIVEWITHSVVVAAEIDALNKRVGLDIIDFPEWAAEGYVYLLNRTKWYDVPSVIQLHGPLAMFGYAMGWPEITTDFFRTGTQMEATCVRLADAVYSSSACSTEWINKYYDPQKSDIPTIHLGVNTETFKPQPVAKNERLTIIFTGKIVKNKGVEELVEAAANLVEDFPGIQLRLVGRGQEKYIAHLKGIASGLGASELLDLPGFVDKESLALELSKAHIFCAPSYYEGGPGFVYLEAMACGLPVIGCSGSGVDEIINSGENGLLVPPKDTKKLEEALRKLLIDGELLNRMAVNAREYILREADSRICLSRLEEYYYSVIDTKSVQPLALQNG</sequence>
<organism evidence="2 3">
    <name type="scientific">Segetibacter aerophilus</name>
    <dbReference type="NCBI Taxonomy" id="670293"/>
    <lineage>
        <taxon>Bacteria</taxon>
        <taxon>Pseudomonadati</taxon>
        <taxon>Bacteroidota</taxon>
        <taxon>Chitinophagia</taxon>
        <taxon>Chitinophagales</taxon>
        <taxon>Chitinophagaceae</taxon>
        <taxon>Segetibacter</taxon>
    </lineage>
</organism>
<evidence type="ECO:0000313" key="2">
    <source>
        <dbReference type="EMBL" id="GEO11774.1"/>
    </source>
</evidence>
<evidence type="ECO:0000313" key="3">
    <source>
        <dbReference type="Proteomes" id="UP000321513"/>
    </source>
</evidence>
<dbReference type="InterPro" id="IPR050194">
    <property type="entry name" value="Glycosyltransferase_grp1"/>
</dbReference>
<keyword evidence="3" id="KW-1185">Reference proteome</keyword>